<keyword evidence="2" id="KW-1185">Reference proteome</keyword>
<name>A0A8C1PLU4_CYPCA</name>
<organism evidence="1 2">
    <name type="scientific">Cyprinus carpio</name>
    <name type="common">Common carp</name>
    <dbReference type="NCBI Taxonomy" id="7962"/>
    <lineage>
        <taxon>Eukaryota</taxon>
        <taxon>Metazoa</taxon>
        <taxon>Chordata</taxon>
        <taxon>Craniata</taxon>
        <taxon>Vertebrata</taxon>
        <taxon>Euteleostomi</taxon>
        <taxon>Actinopterygii</taxon>
        <taxon>Neopterygii</taxon>
        <taxon>Teleostei</taxon>
        <taxon>Ostariophysi</taxon>
        <taxon>Cypriniformes</taxon>
        <taxon>Cyprinidae</taxon>
        <taxon>Cyprininae</taxon>
        <taxon>Cyprinus</taxon>
    </lineage>
</organism>
<proteinExistence type="predicted"/>
<reference evidence="1" key="1">
    <citation type="submission" date="2025-08" db="UniProtKB">
        <authorList>
            <consortium name="Ensembl"/>
        </authorList>
    </citation>
    <scope>IDENTIFICATION</scope>
</reference>
<dbReference type="Ensembl" id="ENSCCRT00010121913.1">
    <property type="protein sequence ID" value="ENSCCRP00010109564.1"/>
    <property type="gene ID" value="ENSCCRG00010048314.1"/>
</dbReference>
<evidence type="ECO:0000313" key="2">
    <source>
        <dbReference type="Proteomes" id="UP000694427"/>
    </source>
</evidence>
<sequence length="59" mass="7061">MDRRISKDDLKLLIEAKLSARSPRKGPLLKKRHVQNRLKSVAKEHIDWPKKKLYLLHTY</sequence>
<accession>A0A8C1PLU4</accession>
<dbReference type="Proteomes" id="UP000694427">
    <property type="component" value="Unplaced"/>
</dbReference>
<protein>
    <submittedName>
        <fullName evidence="1">Uncharacterized protein</fullName>
    </submittedName>
</protein>
<evidence type="ECO:0000313" key="1">
    <source>
        <dbReference type="Ensembl" id="ENSCCRP00010109564.1"/>
    </source>
</evidence>
<reference evidence="1" key="2">
    <citation type="submission" date="2025-09" db="UniProtKB">
        <authorList>
            <consortium name="Ensembl"/>
        </authorList>
    </citation>
    <scope>IDENTIFICATION</scope>
</reference>
<dbReference type="AlphaFoldDB" id="A0A8C1PLU4"/>